<feature type="region of interest" description="Disordered" evidence="1">
    <location>
        <begin position="59"/>
        <end position="108"/>
    </location>
</feature>
<evidence type="ECO:0000313" key="3">
    <source>
        <dbReference type="Proteomes" id="UP000324222"/>
    </source>
</evidence>
<sequence>MNYVWGWELSLNPAWEDHDQPHNVCVTQTHRPLTSPPSASCNIELKAFLSHPPRPTCAMDLSPDLADHKPVLRSSGPSPRPADPKLGRPQVTSSPGPRYRHNVLLNSR</sequence>
<organism evidence="2 3">
    <name type="scientific">Portunus trituberculatus</name>
    <name type="common">Swimming crab</name>
    <name type="synonym">Neptunus trituberculatus</name>
    <dbReference type="NCBI Taxonomy" id="210409"/>
    <lineage>
        <taxon>Eukaryota</taxon>
        <taxon>Metazoa</taxon>
        <taxon>Ecdysozoa</taxon>
        <taxon>Arthropoda</taxon>
        <taxon>Crustacea</taxon>
        <taxon>Multicrustacea</taxon>
        <taxon>Malacostraca</taxon>
        <taxon>Eumalacostraca</taxon>
        <taxon>Eucarida</taxon>
        <taxon>Decapoda</taxon>
        <taxon>Pleocyemata</taxon>
        <taxon>Brachyura</taxon>
        <taxon>Eubrachyura</taxon>
        <taxon>Portunoidea</taxon>
        <taxon>Portunidae</taxon>
        <taxon>Portuninae</taxon>
        <taxon>Portunus</taxon>
    </lineage>
</organism>
<dbReference type="AlphaFoldDB" id="A0A5B7ETV2"/>
<evidence type="ECO:0000313" key="2">
    <source>
        <dbReference type="EMBL" id="MPC38330.1"/>
    </source>
</evidence>
<proteinExistence type="predicted"/>
<keyword evidence="3" id="KW-1185">Reference proteome</keyword>
<reference evidence="2 3" key="1">
    <citation type="submission" date="2019-05" db="EMBL/GenBank/DDBJ databases">
        <title>Another draft genome of Portunus trituberculatus and its Hox gene families provides insights of decapod evolution.</title>
        <authorList>
            <person name="Jeong J.-H."/>
            <person name="Song I."/>
            <person name="Kim S."/>
            <person name="Choi T."/>
            <person name="Kim D."/>
            <person name="Ryu S."/>
            <person name="Kim W."/>
        </authorList>
    </citation>
    <scope>NUCLEOTIDE SEQUENCE [LARGE SCALE GENOMIC DNA]</scope>
    <source>
        <tissue evidence="2">Muscle</tissue>
    </source>
</reference>
<gene>
    <name evidence="2" type="ORF">E2C01_031835</name>
</gene>
<comment type="caution">
    <text evidence="2">The sequence shown here is derived from an EMBL/GenBank/DDBJ whole genome shotgun (WGS) entry which is preliminary data.</text>
</comment>
<dbReference type="Proteomes" id="UP000324222">
    <property type="component" value="Unassembled WGS sequence"/>
</dbReference>
<protein>
    <submittedName>
        <fullName evidence="2">Uncharacterized protein</fullName>
    </submittedName>
</protein>
<dbReference type="EMBL" id="VSRR010004039">
    <property type="protein sequence ID" value="MPC38330.1"/>
    <property type="molecule type" value="Genomic_DNA"/>
</dbReference>
<name>A0A5B7ETV2_PORTR</name>
<evidence type="ECO:0000256" key="1">
    <source>
        <dbReference type="SAM" id="MobiDB-lite"/>
    </source>
</evidence>
<accession>A0A5B7ETV2</accession>